<dbReference type="EMBL" id="BGZK01002172">
    <property type="protein sequence ID" value="GBP91463.1"/>
    <property type="molecule type" value="Genomic_DNA"/>
</dbReference>
<reference evidence="1 2" key="1">
    <citation type="journal article" date="2019" name="Commun. Biol.">
        <title>The bagworm genome reveals a unique fibroin gene that provides high tensile strength.</title>
        <authorList>
            <person name="Kono N."/>
            <person name="Nakamura H."/>
            <person name="Ohtoshi R."/>
            <person name="Tomita M."/>
            <person name="Numata K."/>
            <person name="Arakawa K."/>
        </authorList>
    </citation>
    <scope>NUCLEOTIDE SEQUENCE [LARGE SCALE GENOMIC DNA]</scope>
</reference>
<dbReference type="Proteomes" id="UP000299102">
    <property type="component" value="Unassembled WGS sequence"/>
</dbReference>
<proteinExistence type="predicted"/>
<name>A0A4C1ZX93_EUMVA</name>
<protein>
    <submittedName>
        <fullName evidence="1">Uncharacterized protein</fullName>
    </submittedName>
</protein>
<organism evidence="1 2">
    <name type="scientific">Eumeta variegata</name>
    <name type="common">Bagworm moth</name>
    <name type="synonym">Eumeta japonica</name>
    <dbReference type="NCBI Taxonomy" id="151549"/>
    <lineage>
        <taxon>Eukaryota</taxon>
        <taxon>Metazoa</taxon>
        <taxon>Ecdysozoa</taxon>
        <taxon>Arthropoda</taxon>
        <taxon>Hexapoda</taxon>
        <taxon>Insecta</taxon>
        <taxon>Pterygota</taxon>
        <taxon>Neoptera</taxon>
        <taxon>Endopterygota</taxon>
        <taxon>Lepidoptera</taxon>
        <taxon>Glossata</taxon>
        <taxon>Ditrysia</taxon>
        <taxon>Tineoidea</taxon>
        <taxon>Psychidae</taxon>
        <taxon>Oiketicinae</taxon>
        <taxon>Eumeta</taxon>
    </lineage>
</organism>
<comment type="caution">
    <text evidence="1">The sequence shown here is derived from an EMBL/GenBank/DDBJ whole genome shotgun (WGS) entry which is preliminary data.</text>
</comment>
<keyword evidence="2" id="KW-1185">Reference proteome</keyword>
<accession>A0A4C1ZX93</accession>
<gene>
    <name evidence="1" type="ORF">EVAR_62889_1</name>
</gene>
<sequence length="80" mass="8655">MGRCWLGCLSSDSEKVSGSILTTAALTNKILLVNETVVSHSNDITCCALRGTLKLQVPDFVPEWATTTVSDSRRTLGQRT</sequence>
<evidence type="ECO:0000313" key="2">
    <source>
        <dbReference type="Proteomes" id="UP000299102"/>
    </source>
</evidence>
<evidence type="ECO:0000313" key="1">
    <source>
        <dbReference type="EMBL" id="GBP91463.1"/>
    </source>
</evidence>
<dbReference type="AlphaFoldDB" id="A0A4C1ZX93"/>